<feature type="chain" id="PRO_5018121587" evidence="5">
    <location>
        <begin position="29"/>
        <end position="485"/>
    </location>
</feature>
<keyword evidence="8" id="KW-1185">Reference proteome</keyword>
<gene>
    <name evidence="7" type="ORF">L873DRAFT_1831691</name>
</gene>
<evidence type="ECO:0000259" key="6">
    <source>
        <dbReference type="Pfam" id="PF17851"/>
    </source>
</evidence>
<dbReference type="GO" id="GO:0004553">
    <property type="term" value="F:hydrolase activity, hydrolyzing O-glycosyl compounds"/>
    <property type="evidence" value="ECO:0007669"/>
    <property type="project" value="InterPro"/>
</dbReference>
<dbReference type="Gene3D" id="2.115.10.20">
    <property type="entry name" value="Glycosyl hydrolase domain, family 43"/>
    <property type="match status" value="2"/>
</dbReference>
<dbReference type="AlphaFoldDB" id="A0A3N4IZY2"/>
<dbReference type="Pfam" id="PF17851">
    <property type="entry name" value="GH43_C2"/>
    <property type="match status" value="1"/>
</dbReference>
<sequence>MDLTSLCSIIAHVSHLSVLLLLFGELASCPRNPALPGFNPDLSIIRVNDTYYLATSTFEFYPGAPIQSHPNLVVDWEVVSHAFNSPLIALLYGVPTGAVFYLINMSRWVLWCLCYDNYDPNARVFPPSDPTWTEPWGIDPDIFLDERTNKTILTWSGVNNNVERIYGIYQCEFASINGKCHGTDDFHRATIARSKSFQVQSTSHADLVSTPSGEWFTDFLGRRNINGSSPLGRETFLAPVAWVDGWPLVNSGGPVTLNPKVAPLPDRSALPPTFLNTFNSTSLRSDYYQIRIPYMKDYEVTGGFGGLPALKLNPNIYTLSNRDVPAALIRKQKSLNMTLSAKVTRMKPLKSLLQEIGIGIYLSEFQHQDIAIKKCPGNITVSDTCIYTQITRNTTITLAATLLLYEPIPSNNAGVILHIRAQPLTYQLGYSLEGRNQISWITSVESKWAAFAPVNYFVFTGAQFAIYATGNGFPWPWDGGDVRFD</sequence>
<feature type="signal peptide" evidence="5">
    <location>
        <begin position="1"/>
        <end position="28"/>
    </location>
</feature>
<keyword evidence="3 4" id="KW-0326">Glycosidase</keyword>
<keyword evidence="5" id="KW-0732">Signal</keyword>
<dbReference type="PANTHER" id="PTHR42812">
    <property type="entry name" value="BETA-XYLOSIDASE"/>
    <property type="match status" value="1"/>
</dbReference>
<organism evidence="7 8">
    <name type="scientific">Choiromyces venosus 120613-1</name>
    <dbReference type="NCBI Taxonomy" id="1336337"/>
    <lineage>
        <taxon>Eukaryota</taxon>
        <taxon>Fungi</taxon>
        <taxon>Dikarya</taxon>
        <taxon>Ascomycota</taxon>
        <taxon>Pezizomycotina</taxon>
        <taxon>Pezizomycetes</taxon>
        <taxon>Pezizales</taxon>
        <taxon>Tuberaceae</taxon>
        <taxon>Choiromyces</taxon>
    </lineage>
</organism>
<dbReference type="SUPFAM" id="SSF49899">
    <property type="entry name" value="Concanavalin A-like lectins/glucanases"/>
    <property type="match status" value="1"/>
</dbReference>
<evidence type="ECO:0000256" key="1">
    <source>
        <dbReference type="ARBA" id="ARBA00009865"/>
    </source>
</evidence>
<dbReference type="InterPro" id="IPR041542">
    <property type="entry name" value="GH43_C2"/>
</dbReference>
<dbReference type="SUPFAM" id="SSF75005">
    <property type="entry name" value="Arabinanase/levansucrase/invertase"/>
    <property type="match status" value="1"/>
</dbReference>
<reference evidence="7 8" key="1">
    <citation type="journal article" date="2018" name="Nat. Ecol. Evol.">
        <title>Pezizomycetes genomes reveal the molecular basis of ectomycorrhizal truffle lifestyle.</title>
        <authorList>
            <person name="Murat C."/>
            <person name="Payen T."/>
            <person name="Noel B."/>
            <person name="Kuo A."/>
            <person name="Morin E."/>
            <person name="Chen J."/>
            <person name="Kohler A."/>
            <person name="Krizsan K."/>
            <person name="Balestrini R."/>
            <person name="Da Silva C."/>
            <person name="Montanini B."/>
            <person name="Hainaut M."/>
            <person name="Levati E."/>
            <person name="Barry K.W."/>
            <person name="Belfiori B."/>
            <person name="Cichocki N."/>
            <person name="Clum A."/>
            <person name="Dockter R.B."/>
            <person name="Fauchery L."/>
            <person name="Guy J."/>
            <person name="Iotti M."/>
            <person name="Le Tacon F."/>
            <person name="Lindquist E.A."/>
            <person name="Lipzen A."/>
            <person name="Malagnac F."/>
            <person name="Mello A."/>
            <person name="Molinier V."/>
            <person name="Miyauchi S."/>
            <person name="Poulain J."/>
            <person name="Riccioni C."/>
            <person name="Rubini A."/>
            <person name="Sitrit Y."/>
            <person name="Splivallo R."/>
            <person name="Traeger S."/>
            <person name="Wang M."/>
            <person name="Zifcakova L."/>
            <person name="Wipf D."/>
            <person name="Zambonelli A."/>
            <person name="Paolocci F."/>
            <person name="Nowrousian M."/>
            <person name="Ottonello S."/>
            <person name="Baldrian P."/>
            <person name="Spatafora J.W."/>
            <person name="Henrissat B."/>
            <person name="Nagy L.G."/>
            <person name="Aury J.M."/>
            <person name="Wincker P."/>
            <person name="Grigoriev I.V."/>
            <person name="Bonfante P."/>
            <person name="Martin F.M."/>
        </authorList>
    </citation>
    <scope>NUCLEOTIDE SEQUENCE [LARGE SCALE GENOMIC DNA]</scope>
    <source>
        <strain evidence="7 8">120613-1</strain>
    </source>
</reference>
<dbReference type="InterPro" id="IPR006710">
    <property type="entry name" value="Glyco_hydro_43"/>
</dbReference>
<accession>A0A3N4IZY2</accession>
<feature type="domain" description="Beta-xylosidase C-terminal Concanavalin A-like" evidence="6">
    <location>
        <begin position="277"/>
        <end position="472"/>
    </location>
</feature>
<dbReference type="OrthoDB" id="2139957at2759"/>
<evidence type="ECO:0000313" key="8">
    <source>
        <dbReference type="Proteomes" id="UP000276215"/>
    </source>
</evidence>
<proteinExistence type="inferred from homology"/>
<evidence type="ECO:0000256" key="5">
    <source>
        <dbReference type="SAM" id="SignalP"/>
    </source>
</evidence>
<protein>
    <submittedName>
        <fullName evidence="7">Arabinanase/levansucrase/invertase</fullName>
    </submittedName>
</protein>
<evidence type="ECO:0000256" key="4">
    <source>
        <dbReference type="RuleBase" id="RU361187"/>
    </source>
</evidence>
<evidence type="ECO:0000256" key="3">
    <source>
        <dbReference type="ARBA" id="ARBA00023295"/>
    </source>
</evidence>
<dbReference type="InterPro" id="IPR051795">
    <property type="entry name" value="Glycosyl_Hydrlase_43"/>
</dbReference>
<name>A0A3N4IZY2_9PEZI</name>
<dbReference type="InterPro" id="IPR023296">
    <property type="entry name" value="Glyco_hydro_beta-prop_sf"/>
</dbReference>
<dbReference type="InterPro" id="IPR013320">
    <property type="entry name" value="ConA-like_dom_sf"/>
</dbReference>
<evidence type="ECO:0000256" key="2">
    <source>
        <dbReference type="ARBA" id="ARBA00022801"/>
    </source>
</evidence>
<dbReference type="STRING" id="1336337.A0A3N4IZY2"/>
<dbReference type="GO" id="GO:0005975">
    <property type="term" value="P:carbohydrate metabolic process"/>
    <property type="evidence" value="ECO:0007669"/>
    <property type="project" value="InterPro"/>
</dbReference>
<dbReference type="EMBL" id="ML120520">
    <property type="protein sequence ID" value="RPA90557.1"/>
    <property type="molecule type" value="Genomic_DNA"/>
</dbReference>
<dbReference type="Proteomes" id="UP000276215">
    <property type="component" value="Unassembled WGS sequence"/>
</dbReference>
<keyword evidence="2 4" id="KW-0378">Hydrolase</keyword>
<dbReference type="Pfam" id="PF04616">
    <property type="entry name" value="Glyco_hydro_43"/>
    <property type="match status" value="2"/>
</dbReference>
<comment type="similarity">
    <text evidence="1 4">Belongs to the glycosyl hydrolase 43 family.</text>
</comment>
<dbReference type="Gene3D" id="2.60.120.200">
    <property type="match status" value="1"/>
</dbReference>
<dbReference type="PANTHER" id="PTHR42812:SF16">
    <property type="entry name" value="HYDROLASE, PUTATIVE (AFU_ORTHOLOGUE AFUA_7G06110)-RELATED"/>
    <property type="match status" value="1"/>
</dbReference>
<evidence type="ECO:0000313" key="7">
    <source>
        <dbReference type="EMBL" id="RPA90557.1"/>
    </source>
</evidence>